<evidence type="ECO:0000256" key="6">
    <source>
        <dbReference type="ARBA" id="ARBA00022729"/>
    </source>
</evidence>
<keyword evidence="3" id="KW-0813">Transport</keyword>
<dbReference type="PROSITE" id="PS51007">
    <property type="entry name" value="CYTC"/>
    <property type="match status" value="2"/>
</dbReference>
<dbReference type="InterPro" id="IPR009056">
    <property type="entry name" value="Cyt_c-like_dom"/>
</dbReference>
<evidence type="ECO:0000313" key="18">
    <source>
        <dbReference type="Proteomes" id="UP000294829"/>
    </source>
</evidence>
<keyword evidence="18" id="KW-1185">Reference proteome</keyword>
<feature type="binding site" description="covalent" evidence="13">
    <location>
        <position position="235"/>
    </location>
    <ligand>
        <name>heme c</name>
        <dbReference type="ChEBI" id="CHEBI:61717"/>
        <label>2</label>
    </ligand>
</feature>
<evidence type="ECO:0000256" key="11">
    <source>
        <dbReference type="ARBA" id="ARBA00058991"/>
    </source>
</evidence>
<evidence type="ECO:0000256" key="1">
    <source>
        <dbReference type="ARBA" id="ARBA00004418"/>
    </source>
</evidence>
<keyword evidence="5 14" id="KW-0479">Metal-binding</keyword>
<comment type="PTM">
    <text evidence="13">Binds 2 heme groups per subunit.</text>
</comment>
<evidence type="ECO:0000256" key="2">
    <source>
        <dbReference type="ARBA" id="ARBA00004856"/>
    </source>
</evidence>
<accession>A0A4R5W465</accession>
<protein>
    <recommendedName>
        <fullName evidence="12">Methylamine utilization protein MauG</fullName>
    </recommendedName>
</protein>
<evidence type="ECO:0000256" key="10">
    <source>
        <dbReference type="ARBA" id="ARBA00023004"/>
    </source>
</evidence>
<dbReference type="GO" id="GO:0046872">
    <property type="term" value="F:metal ion binding"/>
    <property type="evidence" value="ECO:0007669"/>
    <property type="project" value="UniProtKB-KW"/>
</dbReference>
<feature type="domain" description="Cytochrome c" evidence="16">
    <location>
        <begin position="66"/>
        <end position="167"/>
    </location>
</feature>
<keyword evidence="8" id="KW-0249">Electron transport</keyword>
<dbReference type="Pfam" id="PF03150">
    <property type="entry name" value="CCP_MauG"/>
    <property type="match status" value="1"/>
</dbReference>
<comment type="pathway">
    <text evidence="2">One-carbon metabolism; methylamine degradation.</text>
</comment>
<dbReference type="GO" id="GO:0004130">
    <property type="term" value="F:cytochrome-c peroxidase activity"/>
    <property type="evidence" value="ECO:0007669"/>
    <property type="project" value="TreeGrafter"/>
</dbReference>
<organism evidence="17 18">
    <name type="scientific">Sapientia aquatica</name>
    <dbReference type="NCBI Taxonomy" id="1549640"/>
    <lineage>
        <taxon>Bacteria</taxon>
        <taxon>Pseudomonadati</taxon>
        <taxon>Pseudomonadota</taxon>
        <taxon>Betaproteobacteria</taxon>
        <taxon>Burkholderiales</taxon>
        <taxon>Oxalobacteraceae</taxon>
        <taxon>Sapientia</taxon>
    </lineage>
</organism>
<dbReference type="PIRSF" id="PIRSF000294">
    <property type="entry name" value="Cytochrome-c_peroxidase"/>
    <property type="match status" value="1"/>
</dbReference>
<keyword evidence="7" id="KW-0574">Periplasm</keyword>
<dbReference type="PANTHER" id="PTHR30600">
    <property type="entry name" value="CYTOCHROME C PEROXIDASE-RELATED"/>
    <property type="match status" value="1"/>
</dbReference>
<evidence type="ECO:0000256" key="9">
    <source>
        <dbReference type="ARBA" id="ARBA00023002"/>
    </source>
</evidence>
<dbReference type="Proteomes" id="UP000294829">
    <property type="component" value="Unassembled WGS sequence"/>
</dbReference>
<dbReference type="PANTHER" id="PTHR30600:SF10">
    <property type="entry name" value="BLL6722 PROTEIN"/>
    <property type="match status" value="1"/>
</dbReference>
<comment type="function">
    <text evidence="11">Involved in methylamine metabolism. Essential for the maturation of the beta subunit of MADH, presumably via a step in the biosynthesis of tryptophan tryptophylquinone (TTQ), the cofactor of MADH.</text>
</comment>
<reference evidence="17 18" key="1">
    <citation type="submission" date="2019-03" db="EMBL/GenBank/DDBJ databases">
        <title>Sapientia aquatica gen. nov., sp. nov., isolated from a crater lake.</title>
        <authorList>
            <person name="Felfoldi T."/>
            <person name="Szabo A."/>
            <person name="Toth E."/>
            <person name="Schumann P."/>
            <person name="Keki Z."/>
            <person name="Marialigeti K."/>
            <person name="Mathe I."/>
        </authorList>
    </citation>
    <scope>NUCLEOTIDE SEQUENCE [LARGE SCALE GENOMIC DNA]</scope>
    <source>
        <strain evidence="17 18">SA-152</strain>
    </source>
</reference>
<feature type="binding site" description="axial binding residue" evidence="14">
    <location>
        <position position="239"/>
    </location>
    <ligand>
        <name>heme c</name>
        <dbReference type="ChEBI" id="CHEBI:61717"/>
        <label>2</label>
    </ligand>
    <ligandPart>
        <name>Fe</name>
        <dbReference type="ChEBI" id="CHEBI:18248"/>
    </ligandPart>
</feature>
<dbReference type="InterPro" id="IPR026259">
    <property type="entry name" value="MauG/Cytc_peroxidase"/>
</dbReference>
<evidence type="ECO:0000256" key="13">
    <source>
        <dbReference type="PIRSR" id="PIRSR000294-1"/>
    </source>
</evidence>
<sequence length="358" mass="38938">MNFAKAVAIIVGNVLLVSFVWAANPAPIVTDTDGQTITLKAGDPSLKKWILPSTPPVPADNQLTAARIELGKKLFFDPRLSGHGNMSCATCHNPQFGWSDGLAVGVGEKAENLARATPTIINSSFNILQMWDGRKKSLEEQAMGPMETMAEMNMDTAKLFVWLNQSEGYKQLFAAAYPGMPINADTLSKAMASFERTIISNHTRFDQWVAGKKDALKEDEIKGFALFIDPKKGNCSACHAGPNFTDSSFHNIGLASFGKDNPDLGRYGQKPLALMKGAFKTPTTREILNTAPYFHDGSASTVEQVVEFYAKGGEVKTNLSANIHPLDLTKQEKEQLVAFLGSLSTTPQPFTLPALPRK</sequence>
<comment type="caution">
    <text evidence="17">The sequence shown here is derived from an EMBL/GenBank/DDBJ whole genome shotgun (WGS) entry which is preliminary data.</text>
</comment>
<dbReference type="GO" id="GO:0042597">
    <property type="term" value="C:periplasmic space"/>
    <property type="evidence" value="ECO:0007669"/>
    <property type="project" value="UniProtKB-SubCell"/>
</dbReference>
<evidence type="ECO:0000256" key="12">
    <source>
        <dbReference type="ARBA" id="ARBA00073576"/>
    </source>
</evidence>
<feature type="binding site" description="axial binding residue" evidence="14">
    <location>
        <position position="92"/>
    </location>
    <ligand>
        <name>heme c</name>
        <dbReference type="ChEBI" id="CHEBI:61717"/>
        <label>1</label>
    </ligand>
    <ligandPart>
        <name>Fe</name>
        <dbReference type="ChEBI" id="CHEBI:18248"/>
    </ligandPart>
</feature>
<keyword evidence="10 14" id="KW-0408">Iron</keyword>
<dbReference type="InterPro" id="IPR036909">
    <property type="entry name" value="Cyt_c-like_dom_sf"/>
</dbReference>
<evidence type="ECO:0000256" key="4">
    <source>
        <dbReference type="ARBA" id="ARBA00022617"/>
    </source>
</evidence>
<dbReference type="RefSeq" id="WP_133327341.1">
    <property type="nucleotide sequence ID" value="NZ_SMYL01000003.1"/>
</dbReference>
<dbReference type="SUPFAM" id="SSF46626">
    <property type="entry name" value="Cytochrome c"/>
    <property type="match status" value="2"/>
</dbReference>
<dbReference type="FunFam" id="1.10.760.10:FF:000019">
    <property type="entry name" value="Di-heme cytochrome C peroxidase"/>
    <property type="match status" value="1"/>
</dbReference>
<keyword evidence="9" id="KW-0560">Oxidoreductase</keyword>
<feature type="binding site" description="covalent" evidence="13">
    <location>
        <position position="91"/>
    </location>
    <ligand>
        <name>heme c</name>
        <dbReference type="ChEBI" id="CHEBI:61717"/>
        <label>1</label>
    </ligand>
</feature>
<evidence type="ECO:0000256" key="14">
    <source>
        <dbReference type="PIRSR" id="PIRSR000294-2"/>
    </source>
</evidence>
<evidence type="ECO:0000256" key="5">
    <source>
        <dbReference type="ARBA" id="ARBA00022723"/>
    </source>
</evidence>
<evidence type="ECO:0000256" key="7">
    <source>
        <dbReference type="ARBA" id="ARBA00022764"/>
    </source>
</evidence>
<keyword evidence="6 15" id="KW-0732">Signal</keyword>
<dbReference type="OrthoDB" id="9805202at2"/>
<feature type="domain" description="Cytochrome c" evidence="16">
    <location>
        <begin position="218"/>
        <end position="344"/>
    </location>
</feature>
<evidence type="ECO:0000259" key="16">
    <source>
        <dbReference type="PROSITE" id="PS51007"/>
    </source>
</evidence>
<dbReference type="InterPro" id="IPR051395">
    <property type="entry name" value="Cytochrome_c_Peroxidase/MauG"/>
</dbReference>
<proteinExistence type="predicted"/>
<feature type="binding site" description="covalent" evidence="13">
    <location>
        <position position="88"/>
    </location>
    <ligand>
        <name>heme c</name>
        <dbReference type="ChEBI" id="CHEBI:61717"/>
        <label>1</label>
    </ligand>
</feature>
<dbReference type="EMBL" id="SMYL01000003">
    <property type="protein sequence ID" value="TDK66448.1"/>
    <property type="molecule type" value="Genomic_DNA"/>
</dbReference>
<evidence type="ECO:0000313" key="17">
    <source>
        <dbReference type="EMBL" id="TDK66448.1"/>
    </source>
</evidence>
<comment type="subcellular location">
    <subcellularLocation>
        <location evidence="1">Periplasm</location>
    </subcellularLocation>
</comment>
<name>A0A4R5W465_9BURK</name>
<feature type="binding site" description="covalent" evidence="13">
    <location>
        <position position="238"/>
    </location>
    <ligand>
        <name>heme c</name>
        <dbReference type="ChEBI" id="CHEBI:61717"/>
        <label>2</label>
    </ligand>
</feature>
<comment type="cofactor">
    <cofactor evidence="13">
        <name>heme</name>
        <dbReference type="ChEBI" id="CHEBI:30413"/>
    </cofactor>
    <text evidence="13">Binds 2 heme groups.</text>
</comment>
<feature type="signal peptide" evidence="15">
    <location>
        <begin position="1"/>
        <end position="22"/>
    </location>
</feature>
<dbReference type="GO" id="GO:0009055">
    <property type="term" value="F:electron transfer activity"/>
    <property type="evidence" value="ECO:0007669"/>
    <property type="project" value="InterPro"/>
</dbReference>
<keyword evidence="4 13" id="KW-0349">Heme</keyword>
<gene>
    <name evidence="17" type="ORF">E2I14_08220</name>
</gene>
<evidence type="ECO:0000256" key="3">
    <source>
        <dbReference type="ARBA" id="ARBA00022448"/>
    </source>
</evidence>
<dbReference type="Gene3D" id="1.10.760.10">
    <property type="entry name" value="Cytochrome c-like domain"/>
    <property type="match status" value="2"/>
</dbReference>
<dbReference type="GO" id="GO:0020037">
    <property type="term" value="F:heme binding"/>
    <property type="evidence" value="ECO:0007669"/>
    <property type="project" value="InterPro"/>
</dbReference>
<dbReference type="InterPro" id="IPR004852">
    <property type="entry name" value="Di-haem_cyt_c_peroxidsae"/>
</dbReference>
<evidence type="ECO:0000256" key="15">
    <source>
        <dbReference type="SAM" id="SignalP"/>
    </source>
</evidence>
<dbReference type="AlphaFoldDB" id="A0A4R5W465"/>
<evidence type="ECO:0000256" key="8">
    <source>
        <dbReference type="ARBA" id="ARBA00022982"/>
    </source>
</evidence>
<feature type="chain" id="PRO_5020486763" description="Methylamine utilization protein MauG" evidence="15">
    <location>
        <begin position="23"/>
        <end position="358"/>
    </location>
</feature>